<dbReference type="Ensembl" id="ENST00000652054.1">
    <property type="protein sequence ID" value="ENSP00000498722.1"/>
    <property type="gene ID" value="ENSG00000106278.13"/>
</dbReference>
<reference evidence="2 3" key="2">
    <citation type="journal article" date="2003" name="Nature">
        <title>The DNA sequence of human chromosome 7.</title>
        <authorList>
            <person name="Hillier L.W."/>
            <person name="Fulton R.S."/>
            <person name="Fulton L.A."/>
            <person name="Graves T.A."/>
            <person name="Pepin K.H."/>
            <person name="Wagner-McPherson C."/>
            <person name="Layman D."/>
            <person name="Maas J."/>
            <person name="Jaeger S."/>
            <person name="Walker R."/>
            <person name="Wylie K."/>
            <person name="Sekhon M."/>
            <person name="Becker M.C."/>
            <person name="O'Laughlin M.D."/>
            <person name="Schaller M.E."/>
            <person name="Fewell G.A."/>
            <person name="Delehaunty K.D."/>
            <person name="Miner T.L."/>
            <person name="Nash W.E."/>
            <person name="Cordes M."/>
            <person name="Du H."/>
            <person name="Sun H."/>
            <person name="Edwards J."/>
            <person name="Bradshaw-Cordum H."/>
            <person name="Ali J."/>
            <person name="Andrews S."/>
            <person name="Isak A."/>
            <person name="Vanbrunt A."/>
            <person name="Nguyen C."/>
            <person name="Du F."/>
            <person name="Lamar B."/>
            <person name="Courtney L."/>
            <person name="Kalicki J."/>
            <person name="Ozersky P."/>
            <person name="Bielicki L."/>
            <person name="Scott K."/>
            <person name="Holmes A."/>
            <person name="Harkins R."/>
            <person name="Harris A."/>
            <person name="Strong C.M."/>
            <person name="Hou S."/>
            <person name="Tomlinson C."/>
            <person name="Dauphin-Kohlberg S."/>
            <person name="Kozlowicz-Reilly A."/>
            <person name="Leonard S."/>
            <person name="Rohlfing T."/>
            <person name="Rock S.M."/>
            <person name="Tin-Wollam A.M."/>
            <person name="Abbott A."/>
            <person name="Minx P."/>
            <person name="Maupin R."/>
            <person name="Strowmatt C."/>
            <person name="Latreille P."/>
            <person name="Miller N."/>
            <person name="Johnson D."/>
            <person name="Murray J."/>
            <person name="Woessner J.P."/>
            <person name="Wendl M.C."/>
            <person name="Yang S.P."/>
            <person name="Schultz B.R."/>
            <person name="Wallis J.W."/>
            <person name="Spieth J."/>
            <person name="Bieri T.A."/>
            <person name="Nelson J.O."/>
            <person name="Berkowicz N."/>
            <person name="Wohldmann P.E."/>
            <person name="Cook L.L."/>
            <person name="Hickenbotham M.T."/>
            <person name="Eldred J."/>
            <person name="Williams D."/>
            <person name="Bedell J.A."/>
            <person name="Mardis E.R."/>
            <person name="Clifton S.W."/>
            <person name="Chissoe S.L."/>
            <person name="Marra M.A."/>
            <person name="Raymond C."/>
            <person name="Haugen E."/>
            <person name="Gillett W."/>
            <person name="Zhou Y."/>
            <person name="James R."/>
            <person name="Phelps K."/>
            <person name="Iadanoto S."/>
            <person name="Bubb K."/>
            <person name="Simms E."/>
            <person name="Levy R."/>
            <person name="Clendenning J."/>
            <person name="Kaul R."/>
            <person name="Kent W.J."/>
            <person name="Furey T.S."/>
            <person name="Baertsch R.A."/>
            <person name="Brent M.R."/>
            <person name="Keibler E."/>
            <person name="Flicek P."/>
            <person name="Bork P."/>
            <person name="Suyama M."/>
            <person name="Bailey J.A."/>
            <person name="Portnoy M.E."/>
            <person name="Torrents D."/>
            <person name="Chinwalla A.T."/>
            <person name="Gish W.R."/>
            <person name="Eddy S.R."/>
            <person name="McPherson J.D."/>
            <person name="Olson M.V."/>
            <person name="Eichler E.E."/>
            <person name="Green E.D."/>
            <person name="Waterston R.H."/>
            <person name="Wilson R.K."/>
        </authorList>
    </citation>
    <scope>NUCLEOTIDE SEQUENCE [LARGE SCALE GENOMIC DNA]</scope>
</reference>
<protein>
    <submittedName>
        <fullName evidence="2">Protein tyrosine phosphatase receptor type Z1</fullName>
    </submittedName>
</protein>
<dbReference type="OrthoDB" id="6022401at2759"/>
<name>A0A494C0V2_HUMAN</name>
<feature type="chain" id="PRO_5019792163" evidence="1">
    <location>
        <begin position="20"/>
        <end position="56"/>
    </location>
</feature>
<dbReference type="EMBL" id="AC073095">
    <property type="status" value="NOT_ANNOTATED_CDS"/>
    <property type="molecule type" value="Genomic_DNA"/>
</dbReference>
<feature type="signal peptide" evidence="1">
    <location>
        <begin position="1"/>
        <end position="19"/>
    </location>
</feature>
<organism evidence="2 3">
    <name type="scientific">Homo sapiens</name>
    <name type="common">Human</name>
    <dbReference type="NCBI Taxonomy" id="9606"/>
    <lineage>
        <taxon>Eukaryota</taxon>
        <taxon>Metazoa</taxon>
        <taxon>Chordata</taxon>
        <taxon>Craniata</taxon>
        <taxon>Vertebrata</taxon>
        <taxon>Euteleostomi</taxon>
        <taxon>Mammalia</taxon>
        <taxon>Eutheria</taxon>
        <taxon>Euarchontoglires</taxon>
        <taxon>Primates</taxon>
        <taxon>Haplorrhini</taxon>
        <taxon>Catarrhini</taxon>
        <taxon>Hominidae</taxon>
        <taxon>Homo</taxon>
    </lineage>
</organism>
<evidence type="ECO:0000313" key="3">
    <source>
        <dbReference type="Proteomes" id="UP000005640"/>
    </source>
</evidence>
<dbReference type="EMBL" id="AC006353">
    <property type="status" value="NOT_ANNOTATED_CDS"/>
    <property type="molecule type" value="Genomic_DNA"/>
</dbReference>
<accession>A0A494C0V2</accession>
<evidence type="ECO:0000313" key="2">
    <source>
        <dbReference type="Ensembl" id="ENSP00000498722.1"/>
    </source>
</evidence>
<dbReference type="AlphaFoldDB" id="A0A494C0V2"/>
<dbReference type="OpenTargets" id="ENSG00000106278"/>
<reference evidence="2 3" key="1">
    <citation type="journal article" date="2001" name="Nature">
        <title>Initial sequencing and analysis of the human genome.</title>
        <authorList>
            <consortium name="International Human Genome Sequencing Consortium"/>
            <person name="Lander E.S."/>
            <person name="Linton L.M."/>
            <person name="Birren B."/>
            <person name="Nusbaum C."/>
            <person name="Zody M.C."/>
            <person name="Baldwin J."/>
            <person name="Devon K."/>
            <person name="Dewar K."/>
            <person name="Doyle M."/>
            <person name="FitzHugh W."/>
            <person name="Funke R."/>
            <person name="Gage D."/>
            <person name="Harris K."/>
            <person name="Heaford A."/>
            <person name="Howland J."/>
            <person name="Kann L."/>
            <person name="Lehoczky J."/>
            <person name="LeVine R."/>
            <person name="McEwan P."/>
            <person name="McKernan K."/>
            <person name="Meldrim J."/>
            <person name="Mesirov J.P."/>
            <person name="Miranda C."/>
            <person name="Morris W."/>
            <person name="Naylor J."/>
            <person name="Raymond C."/>
            <person name="Rosetti M."/>
            <person name="Santos R."/>
            <person name="Sheridan A."/>
            <person name="Sougnez C."/>
            <person name="Stange-Thomann N."/>
            <person name="Stojanovic N."/>
            <person name="Subramanian A."/>
            <person name="Wyman D."/>
            <person name="Rogers J."/>
            <person name="Sulston J."/>
            <person name="Ainscough R."/>
            <person name="Beck S."/>
            <person name="Bentley D."/>
            <person name="Burton J."/>
            <person name="Clee C."/>
            <person name="Carter N."/>
            <person name="Coulson A."/>
            <person name="Deadman R."/>
            <person name="Deloukas P."/>
            <person name="Dunham A."/>
            <person name="Dunham I."/>
            <person name="Durbin R."/>
            <person name="French L."/>
            <person name="Grafham D."/>
            <person name="Gregory S."/>
            <person name="Hubbard T."/>
            <person name="Humphray S."/>
            <person name="Hunt A."/>
            <person name="Jones M."/>
            <person name="Lloyd C."/>
            <person name="McMurray A."/>
            <person name="Matthews L."/>
            <person name="Mercer S."/>
            <person name="Milne S."/>
            <person name="Mullikin J.C."/>
            <person name="Mungall A."/>
            <person name="Plumb R."/>
            <person name="Ross M."/>
            <person name="Shownkeen R."/>
            <person name="Sims S."/>
            <person name="Waterston R.H."/>
            <person name="Wilson R.K."/>
            <person name="Hillier L.W."/>
            <person name="McPherson J.D."/>
            <person name="Marra M.A."/>
            <person name="Mardis E.R."/>
            <person name="Fulton L.A."/>
            <person name="Chinwalla A.T."/>
            <person name="Pepin K.H."/>
            <person name="Gish W.R."/>
            <person name="Chissoe S.L."/>
            <person name="Wendl M.C."/>
            <person name="Delehaunty K.D."/>
            <person name="Miner T.L."/>
            <person name="Delehaunty A."/>
            <person name="Kramer J.B."/>
            <person name="Cook L.L."/>
            <person name="Fulton R.S."/>
            <person name="Johnson D.L."/>
            <person name="Minx P.J."/>
            <person name="Clifton S.W."/>
            <person name="Hawkins T."/>
            <person name="Branscomb E."/>
            <person name="Predki P."/>
            <person name="Richardson P."/>
            <person name="Wenning S."/>
            <person name="Slezak T."/>
            <person name="Doggett N."/>
            <person name="Cheng J.F."/>
            <person name="Olsen A."/>
            <person name="Lucas S."/>
            <person name="Elkin C."/>
            <person name="Uberbacher E."/>
            <person name="Frazier M."/>
            <person name="Gibbs R.A."/>
            <person name="Muzny D.M."/>
            <person name="Scherer S.E."/>
            <person name="Bouck J.B."/>
            <person name="Sodergren E.J."/>
            <person name="Worley K.C."/>
            <person name="Rives C.M."/>
            <person name="Gorrell J.H."/>
            <person name="Metzker M.L."/>
            <person name="Naylor S.L."/>
            <person name="Kucherlapati R.S."/>
            <person name="Nelson D.L."/>
            <person name="Weinstock G.M."/>
            <person name="Sakaki Y."/>
            <person name="Fujiyama A."/>
            <person name="Hattori M."/>
            <person name="Yada T."/>
            <person name="Toyoda A."/>
            <person name="Itoh T."/>
            <person name="Kawagoe C."/>
            <person name="Watanabe H."/>
            <person name="Totoki Y."/>
            <person name="Taylor T."/>
            <person name="Weissenbach J."/>
            <person name="Heilig R."/>
            <person name="Saurin W."/>
            <person name="Artiguenave F."/>
            <person name="Brottier P."/>
            <person name="Bruls T."/>
            <person name="Pelletier E."/>
            <person name="Robert C."/>
            <person name="Wincker P."/>
            <person name="Smith D.R."/>
            <person name="Doucette-Stamm L."/>
            <person name="Rubenfield M."/>
            <person name="Weinstock K."/>
            <person name="Lee H.M."/>
            <person name="Dubois J."/>
            <person name="Rosenthal A."/>
            <person name="Platzer M."/>
            <person name="Nyakatura G."/>
            <person name="Taudien S."/>
            <person name="Rump A."/>
            <person name="Yang H."/>
            <person name="Yu J."/>
            <person name="Wang J."/>
            <person name="Huang G."/>
            <person name="Gu J."/>
            <person name="Hood L."/>
            <person name="Rowen L."/>
            <person name="Madan A."/>
            <person name="Qin S."/>
            <person name="Davis R.W."/>
            <person name="Federspiel N.A."/>
            <person name="Abola A.P."/>
            <person name="Proctor M.J."/>
            <person name="Myers R.M."/>
            <person name="Schmutz J."/>
            <person name="Dickson M."/>
            <person name="Grimwood J."/>
            <person name="Cox D.R."/>
            <person name="Olson M.V."/>
            <person name="Kaul R."/>
            <person name="Raymond C."/>
            <person name="Shimizu N."/>
            <person name="Kawasaki K."/>
            <person name="Minoshima S."/>
            <person name="Evans G.A."/>
            <person name="Athanasiou M."/>
            <person name="Schultz R."/>
            <person name="Roe B.A."/>
            <person name="Chen F."/>
            <person name="Pan H."/>
            <person name="Ramser J."/>
            <person name="Lehrach H."/>
            <person name="Reinhardt R."/>
            <person name="McCombie W.R."/>
            <person name="de la Bastide M."/>
            <person name="Dedhia N."/>
            <person name="Blocker H."/>
            <person name="Hornischer K."/>
            <person name="Nordsiek G."/>
            <person name="Agarwala R."/>
            <person name="Aravind L."/>
            <person name="Bailey J.A."/>
            <person name="Bateman A."/>
            <person name="Batzoglou S."/>
            <person name="Birney E."/>
            <person name="Bork P."/>
            <person name="Brown D.G."/>
            <person name="Burge C.B."/>
            <person name="Cerutti L."/>
            <person name="Chen H.C."/>
            <person name="Church D."/>
            <person name="Clamp M."/>
            <person name="Copley R.R."/>
            <person name="Doerks T."/>
            <person name="Eddy S.R."/>
            <person name="Eichler E.E."/>
            <person name="Furey T.S."/>
            <person name="Galagan J."/>
            <person name="Gilbert J.G."/>
            <person name="Harmon C."/>
            <person name="Hayashizaki Y."/>
            <person name="Haussler D."/>
            <person name="Hermjakob H."/>
            <person name="Hokamp K."/>
            <person name="Jang W."/>
            <person name="Johnson L.S."/>
            <person name="Jones T.A."/>
            <person name="Kasif S."/>
            <person name="Kaspryzk A."/>
            <person name="Kennedy S."/>
            <person name="Kent W.J."/>
            <person name="Kitts P."/>
            <person name="Koonin E.V."/>
            <person name="Korf I."/>
            <person name="Kulp D."/>
            <person name="Lancet D."/>
            <person name="Lowe T.M."/>
            <person name="McLysaght A."/>
            <person name="Mikkelsen T."/>
            <person name="Moran J.V."/>
            <person name="Mulder N."/>
            <person name="Pollara V.J."/>
            <person name="Ponting C.P."/>
            <person name="Schuler G."/>
            <person name="Schultz J."/>
            <person name="Slater G."/>
            <person name="Smit A.F."/>
            <person name="Stupka E."/>
            <person name="Szustakowski J."/>
            <person name="Thierry-Mieg D."/>
            <person name="Thierry-Mieg J."/>
            <person name="Wagner L."/>
            <person name="Wallis J."/>
            <person name="Wheeler R."/>
            <person name="Williams A."/>
            <person name="Wolf Y.I."/>
            <person name="Wolfe K.H."/>
            <person name="Yang S.P."/>
            <person name="Yeh R.F."/>
            <person name="Collins F."/>
            <person name="Guyer M.S."/>
            <person name="Peterson J."/>
            <person name="Felsenfeld A."/>
            <person name="Wetterstrand K.A."/>
            <person name="Patrinos A."/>
            <person name="Morgan M.J."/>
            <person name="de Jong P."/>
            <person name="Catanese J.J."/>
            <person name="Osoegawa K."/>
            <person name="Shizuya H."/>
            <person name="Choi S."/>
            <person name="Chen Y.J."/>
        </authorList>
    </citation>
    <scope>NUCLEOTIDE SEQUENCE [LARGE SCALE GENOMIC DNA]</scope>
</reference>
<dbReference type="EMBL" id="AC006020">
    <property type="status" value="NOT_ANNOTATED_CDS"/>
    <property type="molecule type" value="Genomic_DNA"/>
</dbReference>
<gene>
    <name evidence="2" type="primary">PTPRZ1</name>
</gene>
<evidence type="ECO:0000256" key="1">
    <source>
        <dbReference type="SAM" id="SignalP"/>
    </source>
</evidence>
<reference evidence="2" key="4">
    <citation type="submission" date="2025-08" db="UniProtKB">
        <authorList>
            <consortium name="Ensembl"/>
        </authorList>
    </citation>
    <scope>IDENTIFICATION</scope>
</reference>
<proteinExistence type="predicted"/>
<reference evidence="2 3" key="3">
    <citation type="journal article" date="2004" name="Nature">
        <title>Finishing the euchromatic sequence of the human genome.</title>
        <authorList>
            <consortium name="International Human Genome Sequencing Consortium"/>
        </authorList>
    </citation>
    <scope>NUCLEOTIDE SEQUENCE [LARGE SCALE GENOMIC DNA]</scope>
</reference>
<dbReference type="GeneTree" id="ENSGT00940000155529"/>
<dbReference type="VEuPathDB" id="HostDB:ENSG00000106278"/>
<dbReference type="ExpressionAtlas" id="A0A494C0V2">
    <property type="expression patterns" value="baseline and differential"/>
</dbReference>
<reference evidence="2" key="5">
    <citation type="submission" date="2025-09" db="UniProtKB">
        <authorList>
            <consortium name="Ensembl"/>
        </authorList>
    </citation>
    <scope>IDENTIFICATION</scope>
</reference>
<keyword evidence="1" id="KW-0732">Signal</keyword>
<dbReference type="Ensembl" id="ENST00000652054.1">
    <property type="protein sequence ID" value="ENSP00000498722.1"/>
    <property type="gene ID" value="ENSG00000106278.12"/>
</dbReference>
<dbReference type="HGNC" id="HGNC:9685">
    <property type="gene designation" value="PTPRZ1"/>
</dbReference>
<dbReference type="Bgee" id="ENSG00000106278">
    <property type="expression patterns" value="Expressed in ventricular zone and 172 other cell types or tissues"/>
</dbReference>
<dbReference type="Proteomes" id="UP000005640">
    <property type="component" value="Chromosome 7"/>
</dbReference>
<dbReference type="ChiTaRS" id="PTPRZ1">
    <property type="organism name" value="human"/>
</dbReference>
<sequence>MRILKRFLACIQLLCVCRLDTMQKLHSSVCQNLAASPQRRLENLAFILDGQVLRLG</sequence>
<keyword evidence="3" id="KW-1185">Reference proteome</keyword>